<dbReference type="CDD" id="cd03809">
    <property type="entry name" value="GT4_MtfB-like"/>
    <property type="match status" value="1"/>
</dbReference>
<accession>A0A1F7JHT4</accession>
<dbReference type="Pfam" id="PF13439">
    <property type="entry name" value="Glyco_transf_4"/>
    <property type="match status" value="1"/>
</dbReference>
<sequence>MRALELQRDVSIIDQTRTPPDVLVVDVIHYPYFDLFQHTLMVHDEIPTVVTIHDVIPLRFPNHFPAGIRGTIYKWIQTRKLAHVTAVLTDSESSKHDVMKYLHVPGYKIHVVRLGVSHGFTKRPSDKKAHERLEKRYQIQGRYMLYVGDVNWNKNIPGLLHAFARIKSNRHSGISDLQLVMVGSAFVTPGVREVKQIHALIGRLGLRDHVRMPGFVHEADLAALYHGAFVYVQPSYYEGFGLPVVEAMASGVPVVSTNGGSLSELSEGIAELVHPDPDGIYAGILSVASYSPSHRRSVIHQGIEFSKQFSWKQTAIDTLAVYKQVAHVITP</sequence>
<dbReference type="AlphaFoldDB" id="A0A1F7JHT4"/>
<keyword evidence="1" id="KW-0808">Transferase</keyword>
<evidence type="ECO:0000313" key="5">
    <source>
        <dbReference type="Proteomes" id="UP000178486"/>
    </source>
</evidence>
<dbReference type="PANTHER" id="PTHR46401:SF2">
    <property type="entry name" value="GLYCOSYLTRANSFERASE WBBK-RELATED"/>
    <property type="match status" value="1"/>
</dbReference>
<protein>
    <recommendedName>
        <fullName evidence="6">Glycosyl transferase family 1 domain-containing protein</fullName>
    </recommendedName>
</protein>
<dbReference type="SUPFAM" id="SSF53756">
    <property type="entry name" value="UDP-Glycosyltransferase/glycogen phosphorylase"/>
    <property type="match status" value="1"/>
</dbReference>
<dbReference type="InterPro" id="IPR001296">
    <property type="entry name" value="Glyco_trans_1"/>
</dbReference>
<reference evidence="4 5" key="1">
    <citation type="journal article" date="2016" name="Nat. Commun.">
        <title>Thousands of microbial genomes shed light on interconnected biogeochemical processes in an aquifer system.</title>
        <authorList>
            <person name="Anantharaman K."/>
            <person name="Brown C.T."/>
            <person name="Hug L.A."/>
            <person name="Sharon I."/>
            <person name="Castelle C.J."/>
            <person name="Probst A.J."/>
            <person name="Thomas B.C."/>
            <person name="Singh A."/>
            <person name="Wilkins M.J."/>
            <person name="Karaoz U."/>
            <person name="Brodie E.L."/>
            <person name="Williams K.H."/>
            <person name="Hubbard S.S."/>
            <person name="Banfield J.F."/>
        </authorList>
    </citation>
    <scope>NUCLEOTIDE SEQUENCE [LARGE SCALE GENOMIC DNA]</scope>
</reference>
<dbReference type="PANTHER" id="PTHR46401">
    <property type="entry name" value="GLYCOSYLTRANSFERASE WBBK-RELATED"/>
    <property type="match status" value="1"/>
</dbReference>
<evidence type="ECO:0000259" key="2">
    <source>
        <dbReference type="Pfam" id="PF00534"/>
    </source>
</evidence>
<evidence type="ECO:0008006" key="6">
    <source>
        <dbReference type="Google" id="ProtNLM"/>
    </source>
</evidence>
<comment type="caution">
    <text evidence="4">The sequence shown here is derived from an EMBL/GenBank/DDBJ whole genome shotgun (WGS) entry which is preliminary data.</text>
</comment>
<name>A0A1F7JHT4_9BACT</name>
<organism evidence="4 5">
    <name type="scientific">Candidatus Roizmanbacteria bacterium RIFCSPLOWO2_01_FULL_45_11</name>
    <dbReference type="NCBI Taxonomy" id="1802070"/>
    <lineage>
        <taxon>Bacteria</taxon>
        <taxon>Candidatus Roizmaniibacteriota</taxon>
    </lineage>
</organism>
<feature type="domain" description="Glycosyltransferase subfamily 4-like N-terminal" evidence="3">
    <location>
        <begin position="20"/>
        <end position="117"/>
    </location>
</feature>
<evidence type="ECO:0000259" key="3">
    <source>
        <dbReference type="Pfam" id="PF13439"/>
    </source>
</evidence>
<dbReference type="InterPro" id="IPR028098">
    <property type="entry name" value="Glyco_trans_4-like_N"/>
</dbReference>
<feature type="domain" description="Glycosyl transferase family 1" evidence="2">
    <location>
        <begin position="141"/>
        <end position="265"/>
    </location>
</feature>
<dbReference type="GO" id="GO:0016757">
    <property type="term" value="F:glycosyltransferase activity"/>
    <property type="evidence" value="ECO:0007669"/>
    <property type="project" value="InterPro"/>
</dbReference>
<dbReference type="EMBL" id="MGAU01000021">
    <property type="protein sequence ID" value="OGK55168.1"/>
    <property type="molecule type" value="Genomic_DNA"/>
</dbReference>
<dbReference type="Gene3D" id="3.40.50.2000">
    <property type="entry name" value="Glycogen Phosphorylase B"/>
    <property type="match status" value="2"/>
</dbReference>
<evidence type="ECO:0000256" key="1">
    <source>
        <dbReference type="ARBA" id="ARBA00022679"/>
    </source>
</evidence>
<proteinExistence type="predicted"/>
<gene>
    <name evidence="4" type="ORF">A3B56_02775</name>
</gene>
<evidence type="ECO:0000313" key="4">
    <source>
        <dbReference type="EMBL" id="OGK55168.1"/>
    </source>
</evidence>
<dbReference type="Proteomes" id="UP000178486">
    <property type="component" value="Unassembled WGS sequence"/>
</dbReference>
<dbReference type="GO" id="GO:0009103">
    <property type="term" value="P:lipopolysaccharide biosynthetic process"/>
    <property type="evidence" value="ECO:0007669"/>
    <property type="project" value="TreeGrafter"/>
</dbReference>
<dbReference type="Pfam" id="PF00534">
    <property type="entry name" value="Glycos_transf_1"/>
    <property type="match status" value="1"/>
</dbReference>